<accession>A0A8H3V8I9</accession>
<proteinExistence type="predicted"/>
<organism evidence="1 2">
    <name type="scientific">Venturia inaequalis</name>
    <name type="common">Apple scab fungus</name>
    <dbReference type="NCBI Taxonomy" id="5025"/>
    <lineage>
        <taxon>Eukaryota</taxon>
        <taxon>Fungi</taxon>
        <taxon>Dikarya</taxon>
        <taxon>Ascomycota</taxon>
        <taxon>Pezizomycotina</taxon>
        <taxon>Dothideomycetes</taxon>
        <taxon>Pleosporomycetidae</taxon>
        <taxon>Venturiales</taxon>
        <taxon>Venturiaceae</taxon>
        <taxon>Venturia</taxon>
    </lineage>
</organism>
<name>A0A8H3V8I9_VENIN</name>
<dbReference type="Proteomes" id="UP000490939">
    <property type="component" value="Unassembled WGS sequence"/>
</dbReference>
<sequence>MCFIDFTNYQQCADPRGHNGPCEVDRRRFAPFLRTFHYTSQVPGFIPCGYVLTGQLPPDQCSTQTRLSEAQACPRCNGTFREHNHLVTYQQGLVAAVGPLDPDHPENGHAFHLPAAEIIDCLQDRATTIRVMMLDTMLLTDHPTNILVVGILVGNVRISS</sequence>
<evidence type="ECO:0000313" key="1">
    <source>
        <dbReference type="EMBL" id="KAE9983128.1"/>
    </source>
</evidence>
<protein>
    <submittedName>
        <fullName evidence="1">Uncharacterized protein</fullName>
    </submittedName>
</protein>
<keyword evidence="2" id="KW-1185">Reference proteome</keyword>
<gene>
    <name evidence="1" type="ORF">EG327_005596</name>
</gene>
<comment type="caution">
    <text evidence="1">The sequence shown here is derived from an EMBL/GenBank/DDBJ whole genome shotgun (WGS) entry which is preliminary data.</text>
</comment>
<dbReference type="AlphaFoldDB" id="A0A8H3V8I9"/>
<dbReference type="EMBL" id="WNWR01000323">
    <property type="protein sequence ID" value="KAE9983128.1"/>
    <property type="molecule type" value="Genomic_DNA"/>
</dbReference>
<reference evidence="1 2" key="1">
    <citation type="submission" date="2019-07" db="EMBL/GenBank/DDBJ databases">
        <title>Venturia inaequalis Genome Resource.</title>
        <authorList>
            <person name="Lichtner F.J."/>
        </authorList>
    </citation>
    <scope>NUCLEOTIDE SEQUENCE [LARGE SCALE GENOMIC DNA]</scope>
    <source>
        <strain evidence="1 2">DMI_063113</strain>
    </source>
</reference>
<evidence type="ECO:0000313" key="2">
    <source>
        <dbReference type="Proteomes" id="UP000490939"/>
    </source>
</evidence>